<dbReference type="Gene3D" id="3.40.640.10">
    <property type="entry name" value="Type I PLP-dependent aspartate aminotransferase-like (Major domain)"/>
    <property type="match status" value="1"/>
</dbReference>
<dbReference type="GO" id="GO:0030170">
    <property type="term" value="F:pyridoxal phosphate binding"/>
    <property type="evidence" value="ECO:0007669"/>
    <property type="project" value="InterPro"/>
</dbReference>
<dbReference type="OrthoDB" id="3224382at2"/>
<dbReference type="AlphaFoldDB" id="A0A4P6EBL1"/>
<dbReference type="SUPFAM" id="SSF53383">
    <property type="entry name" value="PLP-dependent transferases"/>
    <property type="match status" value="1"/>
</dbReference>
<evidence type="ECO:0000313" key="8">
    <source>
        <dbReference type="Proteomes" id="UP000293995"/>
    </source>
</evidence>
<comment type="similarity">
    <text evidence="5">Belongs to the class-II pyridoxal-phosphate-dependent aminotransferase family. MalY/PatB cystathionine beta-lyase subfamily.</text>
</comment>
<dbReference type="GO" id="GO:0008483">
    <property type="term" value="F:transaminase activity"/>
    <property type="evidence" value="ECO:0007669"/>
    <property type="project" value="UniProtKB-KW"/>
</dbReference>
<accession>A0A4P6EBL1</accession>
<dbReference type="InterPro" id="IPR004839">
    <property type="entry name" value="Aminotransferase_I/II_large"/>
</dbReference>
<evidence type="ECO:0000313" key="7">
    <source>
        <dbReference type="EMBL" id="QAY59590.1"/>
    </source>
</evidence>
<organism evidence="7 8">
    <name type="scientific">Microbacterium protaetiae</name>
    <dbReference type="NCBI Taxonomy" id="2509458"/>
    <lineage>
        <taxon>Bacteria</taxon>
        <taxon>Bacillati</taxon>
        <taxon>Actinomycetota</taxon>
        <taxon>Actinomycetes</taxon>
        <taxon>Micrococcales</taxon>
        <taxon>Microbacteriaceae</taxon>
        <taxon>Microbacterium</taxon>
    </lineage>
</organism>
<comment type="cofactor">
    <cofactor evidence="1">
        <name>pyridoxal 5'-phosphate</name>
        <dbReference type="ChEBI" id="CHEBI:597326"/>
    </cofactor>
</comment>
<proteinExistence type="inferred from homology"/>
<dbReference type="GO" id="GO:0047804">
    <property type="term" value="F:cysteine-S-conjugate beta-lyase activity"/>
    <property type="evidence" value="ECO:0007669"/>
    <property type="project" value="UniProtKB-EC"/>
</dbReference>
<evidence type="ECO:0000256" key="3">
    <source>
        <dbReference type="ARBA" id="ARBA00022898"/>
    </source>
</evidence>
<keyword evidence="7" id="KW-0808">Transferase</keyword>
<keyword evidence="8" id="KW-1185">Reference proteome</keyword>
<keyword evidence="3" id="KW-0663">Pyridoxal phosphate</keyword>
<gene>
    <name evidence="7" type="ORF">ET475_06045</name>
</gene>
<dbReference type="PANTHER" id="PTHR43525">
    <property type="entry name" value="PROTEIN MALY"/>
    <property type="match status" value="1"/>
</dbReference>
<dbReference type="Gene3D" id="3.90.1150.10">
    <property type="entry name" value="Aspartate Aminotransferase, domain 1"/>
    <property type="match status" value="1"/>
</dbReference>
<feature type="domain" description="Aminotransferase class I/classII large" evidence="6">
    <location>
        <begin position="34"/>
        <end position="380"/>
    </location>
</feature>
<dbReference type="InterPro" id="IPR051798">
    <property type="entry name" value="Class-II_PLP-Dep_Aminotrans"/>
</dbReference>
<sequence length="388" mass="41580">MISFFDALTEDELRRAGGMKWSTHPDAIGAFVAEMDFGTAPAVHDALHTWADGGLFGYPPARLVNAMTQACADWQRDAYGWDVPLERVRPLADVLSGLSTVIELFTPAGSAIVLPTPAYMPFLTIPPAHGREVVQVPMHRDESGWHLDLDGIDRALAAGGGLLVFCNPHNPIGKVYTREEMLAVAEIVERHGARVFSDEIHSPLVYSSSQHVPYASVSPAAASHTITATSASKAWNLPGLKCAQLILSNDRDAAAWADSRRAMSAEHGASNPGLVANAAAFADGRGWLSDVVGYLDGNRALMSELVAEHLPDVEYLPPEGTYLAWLDCRALGLGDHPAEFFLEQARVAGTDGALCGDAGAGSVRFNLALPRPILRTAIERMGAALRDR</sequence>
<dbReference type="KEGG" id="mprt:ET475_06045"/>
<dbReference type="Pfam" id="PF00155">
    <property type="entry name" value="Aminotran_1_2"/>
    <property type="match status" value="1"/>
</dbReference>
<keyword evidence="4" id="KW-0456">Lyase</keyword>
<keyword evidence="7" id="KW-0032">Aminotransferase</keyword>
<dbReference type="CDD" id="cd00609">
    <property type="entry name" value="AAT_like"/>
    <property type="match status" value="1"/>
</dbReference>
<name>A0A4P6EBL1_9MICO</name>
<dbReference type="EMBL" id="CP035494">
    <property type="protein sequence ID" value="QAY59590.1"/>
    <property type="molecule type" value="Genomic_DNA"/>
</dbReference>
<evidence type="ECO:0000256" key="4">
    <source>
        <dbReference type="ARBA" id="ARBA00023239"/>
    </source>
</evidence>
<reference evidence="7 8" key="1">
    <citation type="submission" date="2019-01" db="EMBL/GenBank/DDBJ databases">
        <title>Genome sequencing of strain DFW100M-13.</title>
        <authorList>
            <person name="Heo J."/>
            <person name="Kim S.-J."/>
            <person name="Kim J.-S."/>
            <person name="Hong S.-B."/>
            <person name="Kwon S.-W."/>
        </authorList>
    </citation>
    <scope>NUCLEOTIDE SEQUENCE [LARGE SCALE GENOMIC DNA]</scope>
    <source>
        <strain evidence="7 8">DFW100M-13</strain>
    </source>
</reference>
<evidence type="ECO:0000256" key="5">
    <source>
        <dbReference type="ARBA" id="ARBA00037974"/>
    </source>
</evidence>
<dbReference type="PANTHER" id="PTHR43525:SF2">
    <property type="entry name" value="CYSTATHIONINE BETA-LYASE-RELATED"/>
    <property type="match status" value="1"/>
</dbReference>
<dbReference type="EC" id="4.4.1.13" evidence="2"/>
<dbReference type="InterPro" id="IPR015421">
    <property type="entry name" value="PyrdxlP-dep_Trfase_major"/>
</dbReference>
<dbReference type="Proteomes" id="UP000293995">
    <property type="component" value="Chromosome"/>
</dbReference>
<evidence type="ECO:0000256" key="2">
    <source>
        <dbReference type="ARBA" id="ARBA00012224"/>
    </source>
</evidence>
<protein>
    <recommendedName>
        <fullName evidence="2">cysteine-S-conjugate beta-lyase</fullName>
        <ecNumber evidence="2">4.4.1.13</ecNumber>
    </recommendedName>
</protein>
<evidence type="ECO:0000256" key="1">
    <source>
        <dbReference type="ARBA" id="ARBA00001933"/>
    </source>
</evidence>
<dbReference type="RefSeq" id="WP_129387213.1">
    <property type="nucleotide sequence ID" value="NZ_CP035494.1"/>
</dbReference>
<dbReference type="InterPro" id="IPR015422">
    <property type="entry name" value="PyrdxlP-dep_Trfase_small"/>
</dbReference>
<dbReference type="InterPro" id="IPR015424">
    <property type="entry name" value="PyrdxlP-dep_Trfase"/>
</dbReference>
<evidence type="ECO:0000259" key="6">
    <source>
        <dbReference type="Pfam" id="PF00155"/>
    </source>
</evidence>